<sequence>MKNTWASIVKKPASIPNTEISPMQVIVPEPPMRGSLMGGNEPPMRGSLMGGTLMGGTLMGGTLMGGTLMGGNEPHTVNTDTESTEKINKTFKIQSILSSLDSQKKAIETEMKQKKDKFHASYAYTKYMNEMSNLNSEKLLLEKKVHYVQCTLDVMKRIQTYLTYGPTSAQTLTYTVQSTTEPNNKEISWSIKEEIHATTLHIDFLTDSKDMLDVLELIINHELATFIKN</sequence>
<name>A0A6C0K6H7_9ZZZZ</name>
<evidence type="ECO:0000313" key="2">
    <source>
        <dbReference type="EMBL" id="QHU12317.1"/>
    </source>
</evidence>
<proteinExistence type="predicted"/>
<accession>A0A6C0K6H7</accession>
<reference evidence="2" key="1">
    <citation type="journal article" date="2020" name="Nature">
        <title>Giant virus diversity and host interactions through global metagenomics.</title>
        <authorList>
            <person name="Schulz F."/>
            <person name="Roux S."/>
            <person name="Paez-Espino D."/>
            <person name="Jungbluth S."/>
            <person name="Walsh D.A."/>
            <person name="Denef V.J."/>
            <person name="McMahon K.D."/>
            <person name="Konstantinidis K.T."/>
            <person name="Eloe-Fadrosh E.A."/>
            <person name="Kyrpides N.C."/>
            <person name="Woyke T."/>
        </authorList>
    </citation>
    <scope>NUCLEOTIDE SEQUENCE</scope>
    <source>
        <strain evidence="2">GVMAG-S-1101171-110</strain>
    </source>
</reference>
<feature type="coiled-coil region" evidence="1">
    <location>
        <begin position="97"/>
        <end position="144"/>
    </location>
</feature>
<dbReference type="AlphaFoldDB" id="A0A6C0K6H7"/>
<protein>
    <submittedName>
        <fullName evidence="2">Uncharacterized protein</fullName>
    </submittedName>
</protein>
<evidence type="ECO:0000256" key="1">
    <source>
        <dbReference type="SAM" id="Coils"/>
    </source>
</evidence>
<keyword evidence="1" id="KW-0175">Coiled coil</keyword>
<dbReference type="EMBL" id="MN740798">
    <property type="protein sequence ID" value="QHU12317.1"/>
    <property type="molecule type" value="Genomic_DNA"/>
</dbReference>
<organism evidence="2">
    <name type="scientific">viral metagenome</name>
    <dbReference type="NCBI Taxonomy" id="1070528"/>
    <lineage>
        <taxon>unclassified sequences</taxon>
        <taxon>metagenomes</taxon>
        <taxon>organismal metagenomes</taxon>
    </lineage>
</organism>